<feature type="compositionally biased region" description="Low complexity" evidence="1">
    <location>
        <begin position="32"/>
        <end position="41"/>
    </location>
</feature>
<accession>A0A1I1AVB1</accession>
<proteinExistence type="predicted"/>
<keyword evidence="2" id="KW-0732">Signal</keyword>
<evidence type="ECO:0000313" key="4">
    <source>
        <dbReference type="Proteomes" id="UP000199012"/>
    </source>
</evidence>
<evidence type="ECO:0000256" key="1">
    <source>
        <dbReference type="SAM" id="MobiDB-lite"/>
    </source>
</evidence>
<dbReference type="EMBL" id="FOKA01000021">
    <property type="protein sequence ID" value="SFB40368.1"/>
    <property type="molecule type" value="Genomic_DNA"/>
</dbReference>
<dbReference type="AlphaFoldDB" id="A0A1I1AVB1"/>
<dbReference type="PROSITE" id="PS51257">
    <property type="entry name" value="PROKAR_LIPOPROTEIN"/>
    <property type="match status" value="1"/>
</dbReference>
<feature type="signal peptide" evidence="2">
    <location>
        <begin position="1"/>
        <end position="23"/>
    </location>
</feature>
<reference evidence="3 4" key="1">
    <citation type="submission" date="2016-10" db="EMBL/GenBank/DDBJ databases">
        <authorList>
            <person name="de Groot N.N."/>
        </authorList>
    </citation>
    <scope>NUCLEOTIDE SEQUENCE [LARGE SCALE GENOMIC DNA]</scope>
    <source>
        <strain evidence="3 4">CGMCC 4.6945</strain>
    </source>
</reference>
<name>A0A1I1AVB1_9CELL</name>
<evidence type="ECO:0008006" key="5">
    <source>
        <dbReference type="Google" id="ProtNLM"/>
    </source>
</evidence>
<protein>
    <recommendedName>
        <fullName evidence="5">Mce-associated membrane protein</fullName>
    </recommendedName>
</protein>
<dbReference type="OrthoDB" id="4829122at2"/>
<gene>
    <name evidence="3" type="ORF">SAMN05421867_12151</name>
</gene>
<dbReference type="STRING" id="988821.SAMN05421867_12151"/>
<dbReference type="RefSeq" id="WP_139224523.1">
    <property type="nucleotide sequence ID" value="NZ_BONM01000014.1"/>
</dbReference>
<feature type="region of interest" description="Disordered" evidence="1">
    <location>
        <begin position="22"/>
        <end position="56"/>
    </location>
</feature>
<evidence type="ECO:0000313" key="3">
    <source>
        <dbReference type="EMBL" id="SFB40368.1"/>
    </source>
</evidence>
<sequence>MTHPRRLLVATVIAGALVAGTTACTPDDRKPTPTATTTTAPTPSPTPTPTPTPTLDPVQEQIGEARAAYEHYNAVDNAVQQAGMAGWQDQVIPLVGGDYREVLVNYYTQASQQGLRQTGETAIASLTVTEHIPDPSGGGGEQVRMEACLDTSDSDIVNPEGASVTQPGFPDRLITAVLMQRQADGRWTVNAAETLQDRPC</sequence>
<keyword evidence="4" id="KW-1185">Reference proteome</keyword>
<organism evidence="3 4">
    <name type="scientific">Cellulomonas marina</name>
    <dbReference type="NCBI Taxonomy" id="988821"/>
    <lineage>
        <taxon>Bacteria</taxon>
        <taxon>Bacillati</taxon>
        <taxon>Actinomycetota</taxon>
        <taxon>Actinomycetes</taxon>
        <taxon>Micrococcales</taxon>
        <taxon>Cellulomonadaceae</taxon>
        <taxon>Cellulomonas</taxon>
    </lineage>
</organism>
<feature type="chain" id="PRO_5038532875" description="Mce-associated membrane protein" evidence="2">
    <location>
        <begin position="24"/>
        <end position="200"/>
    </location>
</feature>
<feature type="compositionally biased region" description="Pro residues" evidence="1">
    <location>
        <begin position="42"/>
        <end position="54"/>
    </location>
</feature>
<dbReference type="Proteomes" id="UP000199012">
    <property type="component" value="Unassembled WGS sequence"/>
</dbReference>
<evidence type="ECO:0000256" key="2">
    <source>
        <dbReference type="SAM" id="SignalP"/>
    </source>
</evidence>